<reference evidence="2 3" key="1">
    <citation type="submission" date="2016-06" db="EMBL/GenBank/DDBJ databases">
        <authorList>
            <person name="Rodrigo-Torres L."/>
            <person name="Arahal D.R."/>
        </authorList>
    </citation>
    <scope>NUCLEOTIDE SEQUENCE [LARGE SCALE GENOMIC DNA]</scope>
    <source>
        <strain evidence="2 3">CECT 5116</strain>
    </source>
</reference>
<dbReference type="EMBL" id="FLRA01000033">
    <property type="protein sequence ID" value="SBT19295.1"/>
    <property type="molecule type" value="Genomic_DNA"/>
</dbReference>
<dbReference type="RefSeq" id="WP_067038537.1">
    <property type="nucleotide sequence ID" value="NZ_FLRA01000033.1"/>
</dbReference>
<dbReference type="Proteomes" id="UP000092840">
    <property type="component" value="Unassembled WGS sequence"/>
</dbReference>
<reference evidence="1 4" key="2">
    <citation type="submission" date="2016-06" db="EMBL/GenBank/DDBJ databases">
        <authorList>
            <person name="Kjaerup R.B."/>
            <person name="Dalgaard T.S."/>
            <person name="Juul-Madsen H.R."/>
        </authorList>
    </citation>
    <scope>NUCLEOTIDE SEQUENCE [LARGE SCALE GENOMIC DNA]</scope>
    <source>
        <strain evidence="1 4">CECT 5115</strain>
    </source>
</reference>
<evidence type="ECO:0000313" key="3">
    <source>
        <dbReference type="Proteomes" id="UP000092840"/>
    </source>
</evidence>
<name>A0A1C3JVX6_9GAMM</name>
<evidence type="ECO:0000313" key="1">
    <source>
        <dbReference type="EMBL" id="SBT19295.1"/>
    </source>
</evidence>
<evidence type="ECO:0000313" key="2">
    <source>
        <dbReference type="EMBL" id="SBT22696.1"/>
    </source>
</evidence>
<gene>
    <name evidence="1" type="ORF">MGA5115_03457</name>
    <name evidence="2" type="ORF">MGA5116_03320</name>
</gene>
<protein>
    <submittedName>
        <fullName evidence="1">SapC</fullName>
    </submittedName>
</protein>
<dbReference type="AlphaFoldDB" id="A0A1C3JVX6"/>
<dbReference type="InterPro" id="IPR010836">
    <property type="entry name" value="SapC"/>
</dbReference>
<evidence type="ECO:0000313" key="4">
    <source>
        <dbReference type="Proteomes" id="UP000092871"/>
    </source>
</evidence>
<dbReference type="EMBL" id="FLRB01000028">
    <property type="protein sequence ID" value="SBT22696.1"/>
    <property type="molecule type" value="Genomic_DNA"/>
</dbReference>
<proteinExistence type="predicted"/>
<accession>A0A1C3JVX6</accession>
<dbReference type="Proteomes" id="UP000092871">
    <property type="component" value="Unassembled WGS sequence"/>
</dbReference>
<keyword evidence="3" id="KW-1185">Reference proteome</keyword>
<organism evidence="1 4">
    <name type="scientific">Marinomonas gallaica</name>
    <dbReference type="NCBI Taxonomy" id="1806667"/>
    <lineage>
        <taxon>Bacteria</taxon>
        <taxon>Pseudomonadati</taxon>
        <taxon>Pseudomonadota</taxon>
        <taxon>Gammaproteobacteria</taxon>
        <taxon>Oceanospirillales</taxon>
        <taxon>Oceanospirillaceae</taxon>
        <taxon>Marinomonas</taxon>
    </lineage>
</organism>
<dbReference type="Pfam" id="PF07277">
    <property type="entry name" value="SapC"/>
    <property type="match status" value="1"/>
</dbReference>
<sequence length="266" mass="29670">MPNWQAVSKDTHANAGWRSLTHYRHAQTMTVVPVFAAEMGHLLQYYPLAFVKKEDNHFQLCALLGLKSGENAFLSFDERWKATYVPAALRSYPFSLLKNAEGKQVLAADVDSDFFNVLAQPGDQDVLSHDGNPHSSLTELLQFMLHRDVMQQKTDNAVQALAAQNVLSLWTVPVTNDAGQTEQKELMGMYHVDEEAVQKLPEEVLGSLAKAGALGIAYAQLFSQVRLKDLHALQAQRDVLTQTSDKDEIDLDKMFGESSGEDLFTF</sequence>